<keyword evidence="6" id="KW-1185">Reference proteome</keyword>
<evidence type="ECO:0000313" key="5">
    <source>
        <dbReference type="EMBL" id="KYZ74737.1"/>
    </source>
</evidence>
<dbReference type="RefSeq" id="WP_066245765.1">
    <property type="nucleotide sequence ID" value="NZ_LSGP01000028.1"/>
</dbReference>
<gene>
    <name evidence="5" type="ORF">AXX12_16055</name>
</gene>
<dbReference type="NCBIfam" id="TIGR00003">
    <property type="entry name" value="copper ion binding protein"/>
    <property type="match status" value="1"/>
</dbReference>
<dbReference type="FunFam" id="3.30.70.100:FF:000005">
    <property type="entry name" value="Copper-exporting P-type ATPase A"/>
    <property type="match status" value="1"/>
</dbReference>
<dbReference type="EMBL" id="LSGP01000028">
    <property type="protein sequence ID" value="KYZ74737.1"/>
    <property type="molecule type" value="Genomic_DNA"/>
</dbReference>
<evidence type="ECO:0000259" key="4">
    <source>
        <dbReference type="PROSITE" id="PS50846"/>
    </source>
</evidence>
<accession>A0A154BL96</accession>
<proteinExistence type="predicted"/>
<dbReference type="OrthoDB" id="9813965at2"/>
<feature type="domain" description="HMA" evidence="4">
    <location>
        <begin position="13"/>
        <end position="79"/>
    </location>
</feature>
<dbReference type="SUPFAM" id="SSF55008">
    <property type="entry name" value="HMA, heavy metal-associated domain"/>
    <property type="match status" value="1"/>
</dbReference>
<dbReference type="InterPro" id="IPR006121">
    <property type="entry name" value="HMA_dom"/>
</dbReference>
<comment type="caution">
    <text evidence="5">The sequence shown here is derived from an EMBL/GenBank/DDBJ whole genome shotgun (WGS) entry which is preliminary data.</text>
</comment>
<dbReference type="Pfam" id="PF00403">
    <property type="entry name" value="HMA"/>
    <property type="match status" value="1"/>
</dbReference>
<dbReference type="PROSITE" id="PS01047">
    <property type="entry name" value="HMA_1"/>
    <property type="match status" value="1"/>
</dbReference>
<dbReference type="PROSITE" id="PS50846">
    <property type="entry name" value="HMA_2"/>
    <property type="match status" value="1"/>
</dbReference>
<dbReference type="Gene3D" id="3.30.70.100">
    <property type="match status" value="1"/>
</dbReference>
<evidence type="ECO:0000313" key="6">
    <source>
        <dbReference type="Proteomes" id="UP000076268"/>
    </source>
</evidence>
<evidence type="ECO:0000256" key="3">
    <source>
        <dbReference type="ARBA" id="ARBA00023008"/>
    </source>
</evidence>
<dbReference type="PANTHER" id="PTHR46594">
    <property type="entry name" value="P-TYPE CATION-TRANSPORTING ATPASE"/>
    <property type="match status" value="1"/>
</dbReference>
<dbReference type="InterPro" id="IPR006122">
    <property type="entry name" value="HMA_Cu_ion-bd"/>
</dbReference>
<keyword evidence="2" id="KW-0479">Metal-binding</keyword>
<organism evidence="5 6">
    <name type="scientific">Anaerosporomusa subterranea</name>
    <dbReference type="NCBI Taxonomy" id="1794912"/>
    <lineage>
        <taxon>Bacteria</taxon>
        <taxon>Bacillati</taxon>
        <taxon>Bacillota</taxon>
        <taxon>Negativicutes</taxon>
        <taxon>Acetonemataceae</taxon>
        <taxon>Anaerosporomusa</taxon>
    </lineage>
</organism>
<dbReference type="InterPro" id="IPR036163">
    <property type="entry name" value="HMA_dom_sf"/>
</dbReference>
<dbReference type="InterPro" id="IPR017969">
    <property type="entry name" value="Heavy-metal-associated_CS"/>
</dbReference>
<evidence type="ECO:0000256" key="1">
    <source>
        <dbReference type="ARBA" id="ARBA00015313"/>
    </source>
</evidence>
<dbReference type="Proteomes" id="UP000076268">
    <property type="component" value="Unassembled WGS sequence"/>
</dbReference>
<dbReference type="CDD" id="cd00371">
    <property type="entry name" value="HMA"/>
    <property type="match status" value="1"/>
</dbReference>
<keyword evidence="3" id="KW-0186">Copper</keyword>
<evidence type="ECO:0000256" key="2">
    <source>
        <dbReference type="ARBA" id="ARBA00022723"/>
    </source>
</evidence>
<name>A0A154BL96_ANASB</name>
<sequence length="79" mass="8436">MCKTCGCHGTHLEKIVLKVQGMSCAHCKNAVEKAVRGLPGVMSGEVKLTAKILTVEFDSTKTRLNDITDAIEDAGFSVV</sequence>
<dbReference type="STRING" id="1794912.AXX12_16055"/>
<dbReference type="AlphaFoldDB" id="A0A154BL96"/>
<protein>
    <recommendedName>
        <fullName evidence="1">Copper chaperone CopZ</fullName>
    </recommendedName>
</protein>
<reference evidence="5 6" key="1">
    <citation type="submission" date="2016-02" db="EMBL/GenBank/DDBJ databases">
        <title>Anaerosporomusa subterraneum gen. nov., sp. nov., a spore-forming obligate anaerobe isolated from saprolite.</title>
        <authorList>
            <person name="Choi J.K."/>
            <person name="Shah M."/>
            <person name="Yee N."/>
        </authorList>
    </citation>
    <scope>NUCLEOTIDE SEQUENCE [LARGE SCALE GENOMIC DNA]</scope>
    <source>
        <strain evidence="5 6">RU4</strain>
    </source>
</reference>
<dbReference type="GO" id="GO:0005507">
    <property type="term" value="F:copper ion binding"/>
    <property type="evidence" value="ECO:0007669"/>
    <property type="project" value="InterPro"/>
</dbReference>
<dbReference type="PANTHER" id="PTHR46594:SF4">
    <property type="entry name" value="P-TYPE CATION-TRANSPORTING ATPASE"/>
    <property type="match status" value="1"/>
</dbReference>